<keyword evidence="1 2" id="KW-0597">Phosphoprotein</keyword>
<dbReference type="InterPro" id="IPR001789">
    <property type="entry name" value="Sig_transdc_resp-reg_receiver"/>
</dbReference>
<evidence type="ECO:0000256" key="2">
    <source>
        <dbReference type="PROSITE-ProRule" id="PRU00169"/>
    </source>
</evidence>
<proteinExistence type="predicted"/>
<dbReference type="SMART" id="SM00448">
    <property type="entry name" value="REC"/>
    <property type="match status" value="1"/>
</dbReference>
<dbReference type="GO" id="GO:0000160">
    <property type="term" value="P:phosphorelay signal transduction system"/>
    <property type="evidence" value="ECO:0007669"/>
    <property type="project" value="InterPro"/>
</dbReference>
<gene>
    <name evidence="4" type="ORF">HNQ51_001188</name>
</gene>
<feature type="modified residue" description="4-aspartylphosphate" evidence="2">
    <location>
        <position position="56"/>
    </location>
</feature>
<dbReference type="Pfam" id="PF00072">
    <property type="entry name" value="Response_reg"/>
    <property type="match status" value="1"/>
</dbReference>
<keyword evidence="5" id="KW-1185">Reference proteome</keyword>
<feature type="domain" description="Response regulatory" evidence="3">
    <location>
        <begin position="6"/>
        <end position="123"/>
    </location>
</feature>
<dbReference type="InterPro" id="IPR011006">
    <property type="entry name" value="CheY-like_superfamily"/>
</dbReference>
<evidence type="ECO:0000259" key="3">
    <source>
        <dbReference type="PROSITE" id="PS50110"/>
    </source>
</evidence>
<dbReference type="InterPro" id="IPR050595">
    <property type="entry name" value="Bact_response_regulator"/>
</dbReference>
<dbReference type="AlphaFoldDB" id="A0A840S0V4"/>
<comment type="caution">
    <text evidence="4">The sequence shown here is derived from an EMBL/GenBank/DDBJ whole genome shotgun (WGS) entry which is preliminary data.</text>
</comment>
<organism evidence="4 5">
    <name type="scientific">Inhella inkyongensis</name>
    <dbReference type="NCBI Taxonomy" id="392593"/>
    <lineage>
        <taxon>Bacteria</taxon>
        <taxon>Pseudomonadati</taxon>
        <taxon>Pseudomonadota</taxon>
        <taxon>Betaproteobacteria</taxon>
        <taxon>Burkholderiales</taxon>
        <taxon>Sphaerotilaceae</taxon>
        <taxon>Inhella</taxon>
    </lineage>
</organism>
<evidence type="ECO:0000313" key="5">
    <source>
        <dbReference type="Proteomes" id="UP000554837"/>
    </source>
</evidence>
<reference evidence="4 5" key="1">
    <citation type="submission" date="2020-08" db="EMBL/GenBank/DDBJ databases">
        <title>Genomic Encyclopedia of Type Strains, Phase IV (KMG-IV): sequencing the most valuable type-strain genomes for metagenomic binning, comparative biology and taxonomic classification.</title>
        <authorList>
            <person name="Goeker M."/>
        </authorList>
    </citation>
    <scope>NUCLEOTIDE SEQUENCE [LARGE SCALE GENOMIC DNA]</scope>
    <source>
        <strain evidence="4 5">DSM 23958</strain>
    </source>
</reference>
<dbReference type="PANTHER" id="PTHR44591:SF23">
    <property type="entry name" value="CHEY SUBFAMILY"/>
    <property type="match status" value="1"/>
</dbReference>
<dbReference type="Proteomes" id="UP000554837">
    <property type="component" value="Unassembled WGS sequence"/>
</dbReference>
<dbReference type="PANTHER" id="PTHR44591">
    <property type="entry name" value="STRESS RESPONSE REGULATOR PROTEIN 1"/>
    <property type="match status" value="1"/>
</dbReference>
<evidence type="ECO:0000313" key="4">
    <source>
        <dbReference type="EMBL" id="MBB5203895.1"/>
    </source>
</evidence>
<dbReference type="EMBL" id="JACHHO010000001">
    <property type="protein sequence ID" value="MBB5203895.1"/>
    <property type="molecule type" value="Genomic_DNA"/>
</dbReference>
<accession>A0A840S0V4</accession>
<dbReference type="Gene3D" id="3.40.50.2300">
    <property type="match status" value="1"/>
</dbReference>
<dbReference type="OrthoDB" id="9179585at2"/>
<dbReference type="SUPFAM" id="SSF52172">
    <property type="entry name" value="CheY-like"/>
    <property type="match status" value="1"/>
</dbReference>
<evidence type="ECO:0000256" key="1">
    <source>
        <dbReference type="ARBA" id="ARBA00022553"/>
    </source>
</evidence>
<dbReference type="RefSeq" id="WP_138857086.1">
    <property type="nucleotide sequence ID" value="NZ_CP040709.1"/>
</dbReference>
<name>A0A840S0V4_9BURK</name>
<protein>
    <submittedName>
        <fullName evidence="4">CheY-like chemotaxis protein</fullName>
    </submittedName>
</protein>
<sequence>MNKPYRLLYIEDNPVNTLVVEELVARRKDIELRCAEDGRRGLALAQSWQPHLVLLDMQLPDLDGYAVRAELRASAETAGIPCIALSANAMPDDIQSALDAGFADYWTKPINFKVFWAGLDQQLPPQ</sequence>
<dbReference type="PROSITE" id="PS50110">
    <property type="entry name" value="RESPONSE_REGULATORY"/>
    <property type="match status" value="1"/>
</dbReference>